<keyword evidence="3" id="KW-1185">Reference proteome</keyword>
<reference evidence="2" key="1">
    <citation type="submission" date="2018-11" db="EMBL/GenBank/DDBJ databases">
        <authorList>
            <consortium name="Pathogen Informatics"/>
        </authorList>
    </citation>
    <scope>NUCLEOTIDE SEQUENCE</scope>
</reference>
<evidence type="ECO:0000259" key="1">
    <source>
        <dbReference type="Pfam" id="PF04146"/>
    </source>
</evidence>
<evidence type="ECO:0000313" key="2">
    <source>
        <dbReference type="EMBL" id="VEL21991.1"/>
    </source>
</evidence>
<dbReference type="EMBL" id="CAAALY010054135">
    <property type="protein sequence ID" value="VEL21991.1"/>
    <property type="molecule type" value="Genomic_DNA"/>
</dbReference>
<dbReference type="AlphaFoldDB" id="A0A3S5AEL2"/>
<feature type="non-terminal residue" evidence="2">
    <location>
        <position position="455"/>
    </location>
</feature>
<evidence type="ECO:0000313" key="3">
    <source>
        <dbReference type="Proteomes" id="UP000784294"/>
    </source>
</evidence>
<proteinExistence type="predicted"/>
<gene>
    <name evidence="2" type="ORF">PXEA_LOCUS15431</name>
</gene>
<accession>A0A3S5AEL2</accession>
<protein>
    <recommendedName>
        <fullName evidence="1">YTH domain-containing protein</fullName>
    </recommendedName>
</protein>
<dbReference type="GO" id="GO:0003723">
    <property type="term" value="F:RNA binding"/>
    <property type="evidence" value="ECO:0007669"/>
    <property type="project" value="InterPro"/>
</dbReference>
<dbReference type="Proteomes" id="UP000784294">
    <property type="component" value="Unassembled WGS sequence"/>
</dbReference>
<sequence length="455" mass="48665">LFSVRESGKFQGFARVYAPSDPRLKVNWVLPQRMSAELLSSPFRLDWITKYDQFLEIEYKSGEALCRLFPHDASCDVSTAISRIRLSDDNKERRGDRRPISSRLNTTEGCSRRVAGVPRLIGIQSSGGAGLLGPAGASNIKGIPNGRRGVIGSGPFGQLGSIGLTPQPLMQVNAAAAAMAAASALAAMSSNQSSLATAIARNNSGFGNRAFVGMAGLRPHIPPLIPTLPSVPKTCSSAALLNTPGLLTAGLGAHGIPNLMQASHLQTANSAAAFARALQHMGNVNHSALLRGIGNHGASGSLISSGALHSGADNSASGMCNSPPSRQVMELTTNFRRRRSVDSDGSYDGADRALSRRIKDDDYFAGDSNNSRSYDALRRVSPQVTRRRELGERMERSPDRRLKLNILIFTSGRYDRSRSRSIPVDPDALITWDTAQIRAGVGRLDDESDMMVSSP</sequence>
<dbReference type="OrthoDB" id="5842105at2759"/>
<dbReference type="InterPro" id="IPR007275">
    <property type="entry name" value="YTH_domain"/>
</dbReference>
<name>A0A3S5AEL2_9PLAT</name>
<comment type="caution">
    <text evidence="2">The sequence shown here is derived from an EMBL/GenBank/DDBJ whole genome shotgun (WGS) entry which is preliminary data.</text>
</comment>
<dbReference type="Pfam" id="PF04146">
    <property type="entry name" value="YTH"/>
    <property type="match status" value="1"/>
</dbReference>
<organism evidence="2 3">
    <name type="scientific">Protopolystoma xenopodis</name>
    <dbReference type="NCBI Taxonomy" id="117903"/>
    <lineage>
        <taxon>Eukaryota</taxon>
        <taxon>Metazoa</taxon>
        <taxon>Spiralia</taxon>
        <taxon>Lophotrochozoa</taxon>
        <taxon>Platyhelminthes</taxon>
        <taxon>Monogenea</taxon>
        <taxon>Polyopisthocotylea</taxon>
        <taxon>Polystomatidea</taxon>
        <taxon>Polystomatidae</taxon>
        <taxon>Protopolystoma</taxon>
    </lineage>
</organism>
<feature type="non-terminal residue" evidence="2">
    <location>
        <position position="1"/>
    </location>
</feature>
<dbReference type="Gene3D" id="3.10.590.10">
    <property type="entry name" value="ph1033 like domains"/>
    <property type="match status" value="1"/>
</dbReference>
<feature type="domain" description="YTH" evidence="1">
    <location>
        <begin position="1"/>
        <end position="51"/>
    </location>
</feature>